<evidence type="ECO:0000256" key="1">
    <source>
        <dbReference type="ARBA" id="ARBA00004123"/>
    </source>
</evidence>
<comment type="similarity">
    <text evidence="2">Belongs to the NAB family.</text>
</comment>
<dbReference type="InterPro" id="IPR038398">
    <property type="entry name" value="NCD2_sf"/>
</dbReference>
<evidence type="ECO:0000256" key="4">
    <source>
        <dbReference type="ARBA" id="ARBA00023015"/>
    </source>
</evidence>
<evidence type="ECO:0000313" key="12">
    <source>
        <dbReference type="Proteomes" id="UP000230066"/>
    </source>
</evidence>
<dbReference type="GO" id="GO:0045892">
    <property type="term" value="P:negative regulation of DNA-templated transcription"/>
    <property type="evidence" value="ECO:0007669"/>
    <property type="project" value="InterPro"/>
</dbReference>
<reference evidence="11" key="1">
    <citation type="submission" date="2019-03" db="EMBL/GenBank/DDBJ databases">
        <title>Improved annotation for the trematode Fasciola hepatica.</title>
        <authorList>
            <person name="Choi Y.-J."/>
            <person name="Martin J."/>
            <person name="Mitreva M."/>
        </authorList>
    </citation>
    <scope>NUCLEOTIDE SEQUENCE [LARGE SCALE GENOMIC DNA]</scope>
</reference>
<dbReference type="EMBL" id="JXXN02001694">
    <property type="protein sequence ID" value="THD24266.1"/>
    <property type="molecule type" value="Genomic_DNA"/>
</dbReference>
<keyword evidence="3" id="KW-0678">Repressor</keyword>
<dbReference type="InterPro" id="IPR006989">
    <property type="entry name" value="NAB_co-repressor_dom"/>
</dbReference>
<dbReference type="InterPro" id="IPR006988">
    <property type="entry name" value="Nab_N"/>
</dbReference>
<evidence type="ECO:0000256" key="7">
    <source>
        <dbReference type="SAM" id="Coils"/>
    </source>
</evidence>
<evidence type="ECO:0000256" key="5">
    <source>
        <dbReference type="ARBA" id="ARBA00023163"/>
    </source>
</evidence>
<evidence type="ECO:0000259" key="9">
    <source>
        <dbReference type="Pfam" id="PF04904"/>
    </source>
</evidence>
<proteinExistence type="inferred from homology"/>
<keyword evidence="4" id="KW-0805">Transcription regulation</keyword>
<evidence type="ECO:0000256" key="2">
    <source>
        <dbReference type="ARBA" id="ARBA00008864"/>
    </source>
</evidence>
<sequence>MTVEQRSDLMWQSSGALEVFLLLQRANLSQYYKAFIDHGGDDIQQLVELLQDPEEFADLLKLVGMDKKPLHVRRLKKALRESIISFNSQEENRLKTMKPITPADPMNKISSELFSTAMFPGHSLNPQQIQMNRILSPSPSFPPWPLLPDINLLRNIPPSSLAQILAATSAISPTSDPLGFDAPSQNALLINALTTPVVPAASSPTGNRLTTFTTQSMAIPLVTSASSETLSGRSSCDTEQSFNSEALNDPLAQSESNGLSAESRQSGIVPHRDGNLGTYVKAELDRIASPTSFADEQQQLFQLTTTNNPGMPLRPSASLLKGDVQKLSAAVNAIIPHLPSFPLRLISSRNNSERELQEILKLPLNDQSRLDGLRRHSTIFGRFDAPKRLTRPLRHFEVCVNEITHRLVRQIPELVTQREHLFHIARQVVNITNYGMTLTESGEILNRLKAEMQDLVDSEEAMRTKLRTYNKETATTSQAQLRKEIERVVNKLHNRLSQATKHVVLYHR</sequence>
<dbReference type="PANTHER" id="PTHR12623">
    <property type="entry name" value="NGFI-A BINDING PROTEIN"/>
    <property type="match status" value="1"/>
</dbReference>
<feature type="region of interest" description="Disordered" evidence="8">
    <location>
        <begin position="248"/>
        <end position="274"/>
    </location>
</feature>
<dbReference type="InterPro" id="IPR039040">
    <property type="entry name" value="NAB_fam"/>
</dbReference>
<feature type="coiled-coil region" evidence="7">
    <location>
        <begin position="445"/>
        <end position="502"/>
    </location>
</feature>
<organism evidence="11 12">
    <name type="scientific">Fasciola hepatica</name>
    <name type="common">Liver fluke</name>
    <dbReference type="NCBI Taxonomy" id="6192"/>
    <lineage>
        <taxon>Eukaryota</taxon>
        <taxon>Metazoa</taxon>
        <taxon>Spiralia</taxon>
        <taxon>Lophotrochozoa</taxon>
        <taxon>Platyhelminthes</taxon>
        <taxon>Trematoda</taxon>
        <taxon>Digenea</taxon>
        <taxon>Plagiorchiida</taxon>
        <taxon>Echinostomata</taxon>
        <taxon>Echinostomatoidea</taxon>
        <taxon>Fasciolidae</taxon>
        <taxon>Fasciola</taxon>
    </lineage>
</organism>
<dbReference type="Pfam" id="PF04904">
    <property type="entry name" value="SAM_NCD1"/>
    <property type="match status" value="1"/>
</dbReference>
<keyword evidence="5" id="KW-0804">Transcription</keyword>
<dbReference type="Proteomes" id="UP000230066">
    <property type="component" value="Unassembled WGS sequence"/>
</dbReference>
<gene>
    <name evidence="11" type="ORF">D915_005157</name>
</gene>
<evidence type="ECO:0000313" key="11">
    <source>
        <dbReference type="EMBL" id="THD24266.1"/>
    </source>
</evidence>
<evidence type="ECO:0000256" key="6">
    <source>
        <dbReference type="ARBA" id="ARBA00023242"/>
    </source>
</evidence>
<feature type="domain" description="Nab N-terminal" evidence="9">
    <location>
        <begin position="13"/>
        <end position="83"/>
    </location>
</feature>
<dbReference type="AlphaFoldDB" id="A0A4E0RAN5"/>
<feature type="domain" description="NAB co-repressor" evidence="10">
    <location>
        <begin position="321"/>
        <end position="439"/>
    </location>
</feature>
<keyword evidence="7" id="KW-0175">Coiled coil</keyword>
<comment type="caution">
    <text evidence="11">The sequence shown here is derived from an EMBL/GenBank/DDBJ whole genome shotgun (WGS) entry which is preliminary data.</text>
</comment>
<dbReference type="Gene3D" id="1.10.150.50">
    <property type="entry name" value="Transcription Factor, Ets-1"/>
    <property type="match status" value="1"/>
</dbReference>
<accession>A0A4E0RAN5</accession>
<evidence type="ECO:0000256" key="3">
    <source>
        <dbReference type="ARBA" id="ARBA00022491"/>
    </source>
</evidence>
<dbReference type="GO" id="GO:0005634">
    <property type="term" value="C:nucleus"/>
    <property type="evidence" value="ECO:0007669"/>
    <property type="project" value="UniProtKB-SubCell"/>
</dbReference>
<evidence type="ECO:0000256" key="8">
    <source>
        <dbReference type="SAM" id="MobiDB-lite"/>
    </source>
</evidence>
<keyword evidence="12" id="KW-1185">Reference proteome</keyword>
<keyword evidence="6" id="KW-0539">Nucleus</keyword>
<dbReference type="PANTHER" id="PTHR12623:SF10">
    <property type="entry name" value="NGFI-A-BINDING PROTEIN HOMOLOG"/>
    <property type="match status" value="1"/>
</dbReference>
<dbReference type="GO" id="GO:0003712">
    <property type="term" value="F:transcription coregulator activity"/>
    <property type="evidence" value="ECO:0007669"/>
    <property type="project" value="InterPro"/>
</dbReference>
<dbReference type="Gene3D" id="1.20.120.2010">
    <property type="entry name" value="NAB conserved domain 2"/>
    <property type="match status" value="1"/>
</dbReference>
<dbReference type="Pfam" id="PF04905">
    <property type="entry name" value="NCD2"/>
    <property type="match status" value="1"/>
</dbReference>
<dbReference type="InterPro" id="IPR013761">
    <property type="entry name" value="SAM/pointed_sf"/>
</dbReference>
<feature type="compositionally biased region" description="Polar residues" evidence="8">
    <location>
        <begin position="248"/>
        <end position="266"/>
    </location>
</feature>
<comment type="subcellular location">
    <subcellularLocation>
        <location evidence="1">Nucleus</location>
    </subcellularLocation>
</comment>
<evidence type="ECO:0000259" key="10">
    <source>
        <dbReference type="Pfam" id="PF04905"/>
    </source>
</evidence>
<protein>
    <submittedName>
        <fullName evidence="11">NGFI-A-binding protein</fullName>
    </submittedName>
</protein>
<name>A0A4E0RAN5_FASHE</name>